<feature type="region of interest" description="Disordered" evidence="3">
    <location>
        <begin position="52"/>
        <end position="226"/>
    </location>
</feature>
<organism evidence="5 6">
    <name type="scientific">Puccinia coronata f. sp. avenae</name>
    <dbReference type="NCBI Taxonomy" id="200324"/>
    <lineage>
        <taxon>Eukaryota</taxon>
        <taxon>Fungi</taxon>
        <taxon>Dikarya</taxon>
        <taxon>Basidiomycota</taxon>
        <taxon>Pucciniomycotina</taxon>
        <taxon>Pucciniomycetes</taxon>
        <taxon>Pucciniales</taxon>
        <taxon>Pucciniaceae</taxon>
        <taxon>Puccinia</taxon>
    </lineage>
</organism>
<sequence>MAHSSNTEALIAAKQDLLTAYGTVHTALGKFITLAHSSEPRALADALGSDYEQHLAHSPQQPLYPRGSTTASQASYASRPPQFGDPNNYPHYPAPPQPHSTNPRTSVPPGPCFATVTPGGPRQQPHPAAQAPKARQRKPHHPPTNQSYASQAVQPLETDDDEDDEDDPEEPVSEDEHLNGNNNNHFYNPPPPPATIPTPPGSIPGGKKKRGKRERDPNAPKRPASAYILFQNAVRQEMRAANPTADYKELARQIGDRWKNLSDEAKRPWSEAGKLAMNSWNIQNKEYKISHPEITSPQNQTGAIQAPVGRKKRSRVNELDAQGNPLPKKRGRPTKTEKDQPVDTHVRPANPSVQQFPPAGGMSAHVTNGHTAPPAPQPHLANAPQATQHQHHEGEYSEEGEEEEEEEEGDEEEEEEEETSGNHQPPRPNGPPASTLPPPRMMNGPPQVPSRMAPPPAPHSESELEEGEEDEESEARSPEPHHSVHKLVDGIQA</sequence>
<dbReference type="PANTHER" id="PTHR48112">
    <property type="entry name" value="HIGH MOBILITY GROUP PROTEIN DSP1"/>
    <property type="match status" value="1"/>
</dbReference>
<dbReference type="InterPro" id="IPR036910">
    <property type="entry name" value="HMG_box_dom_sf"/>
</dbReference>
<protein>
    <recommendedName>
        <fullName evidence="4">HMG box domain-containing protein</fullName>
    </recommendedName>
</protein>
<dbReference type="InterPro" id="IPR009071">
    <property type="entry name" value="HMG_box_dom"/>
</dbReference>
<dbReference type="SUPFAM" id="SSF47095">
    <property type="entry name" value="HMG-box"/>
    <property type="match status" value="1"/>
</dbReference>
<dbReference type="GO" id="GO:0003677">
    <property type="term" value="F:DNA binding"/>
    <property type="evidence" value="ECO:0007669"/>
    <property type="project" value="UniProtKB-UniRule"/>
</dbReference>
<dbReference type="PROSITE" id="PS50118">
    <property type="entry name" value="HMG_BOX_2"/>
    <property type="match status" value="1"/>
</dbReference>
<evidence type="ECO:0000313" key="5">
    <source>
        <dbReference type="EMBL" id="PLW12158.1"/>
    </source>
</evidence>
<gene>
    <name evidence="5" type="ORF">PCASD_24276</name>
</gene>
<feature type="compositionally biased region" description="Polar residues" evidence="3">
    <location>
        <begin position="293"/>
        <end position="303"/>
    </location>
</feature>
<feature type="compositionally biased region" description="Polar residues" evidence="3">
    <location>
        <begin position="67"/>
        <end position="76"/>
    </location>
</feature>
<dbReference type="Pfam" id="PF00505">
    <property type="entry name" value="HMG_box"/>
    <property type="match status" value="1"/>
</dbReference>
<evidence type="ECO:0000256" key="1">
    <source>
        <dbReference type="ARBA" id="ARBA00023125"/>
    </source>
</evidence>
<keyword evidence="2" id="KW-0539">Nucleus</keyword>
<dbReference type="PANTHER" id="PTHR48112:SF22">
    <property type="entry name" value="MITOCHONDRIAL TRANSCRIPTION FACTOR A, ISOFORM B"/>
    <property type="match status" value="1"/>
</dbReference>
<evidence type="ECO:0000259" key="4">
    <source>
        <dbReference type="PROSITE" id="PS50118"/>
    </source>
</evidence>
<name>A0A2N5SFX6_9BASI</name>
<feature type="compositionally biased region" description="Pro residues" evidence="3">
    <location>
        <begin position="425"/>
        <end position="458"/>
    </location>
</feature>
<dbReference type="EMBL" id="PGCI01000895">
    <property type="protein sequence ID" value="PLW12158.1"/>
    <property type="molecule type" value="Genomic_DNA"/>
</dbReference>
<feature type="compositionally biased region" description="Acidic residues" evidence="3">
    <location>
        <begin position="463"/>
        <end position="473"/>
    </location>
</feature>
<feature type="compositionally biased region" description="Low complexity" evidence="3">
    <location>
        <begin position="118"/>
        <end position="133"/>
    </location>
</feature>
<feature type="compositionally biased region" description="Basic and acidic residues" evidence="3">
    <location>
        <begin position="474"/>
        <end position="493"/>
    </location>
</feature>
<dbReference type="Proteomes" id="UP000235392">
    <property type="component" value="Unassembled WGS sequence"/>
</dbReference>
<dbReference type="AlphaFoldDB" id="A0A2N5SFX6"/>
<keyword evidence="1 2" id="KW-0238">DNA-binding</keyword>
<feature type="region of interest" description="Disordered" evidence="3">
    <location>
        <begin position="291"/>
        <end position="493"/>
    </location>
</feature>
<evidence type="ECO:0000256" key="2">
    <source>
        <dbReference type="PROSITE-ProRule" id="PRU00267"/>
    </source>
</evidence>
<feature type="compositionally biased region" description="Pro residues" evidence="3">
    <location>
        <begin position="188"/>
        <end position="202"/>
    </location>
</feature>
<dbReference type="GO" id="GO:0005634">
    <property type="term" value="C:nucleus"/>
    <property type="evidence" value="ECO:0007669"/>
    <property type="project" value="UniProtKB-UniRule"/>
</dbReference>
<feature type="compositionally biased region" description="Polar residues" evidence="3">
    <location>
        <begin position="143"/>
        <end position="153"/>
    </location>
</feature>
<feature type="compositionally biased region" description="Acidic residues" evidence="3">
    <location>
        <begin position="157"/>
        <end position="173"/>
    </location>
</feature>
<feature type="DNA-binding region" description="HMG box" evidence="2">
    <location>
        <begin position="220"/>
        <end position="288"/>
    </location>
</feature>
<dbReference type="SMART" id="SM00398">
    <property type="entry name" value="HMG"/>
    <property type="match status" value="1"/>
</dbReference>
<dbReference type="InterPro" id="IPR050342">
    <property type="entry name" value="HMGB"/>
</dbReference>
<accession>A0A2N5SFX6</accession>
<feature type="compositionally biased region" description="Acidic residues" evidence="3">
    <location>
        <begin position="396"/>
        <end position="419"/>
    </location>
</feature>
<evidence type="ECO:0000256" key="3">
    <source>
        <dbReference type="SAM" id="MobiDB-lite"/>
    </source>
</evidence>
<evidence type="ECO:0000313" key="6">
    <source>
        <dbReference type="Proteomes" id="UP000235392"/>
    </source>
</evidence>
<reference evidence="5 6" key="1">
    <citation type="submission" date="2017-11" db="EMBL/GenBank/DDBJ databases">
        <title>De novo assembly and phasing of dikaryotic genomes from two isolates of Puccinia coronata f. sp. avenae, the causal agent of oat crown rust.</title>
        <authorList>
            <person name="Miller M.E."/>
            <person name="Zhang Y."/>
            <person name="Omidvar V."/>
            <person name="Sperschneider J."/>
            <person name="Schwessinger B."/>
            <person name="Raley C."/>
            <person name="Palmer J.M."/>
            <person name="Garnica D."/>
            <person name="Upadhyaya N."/>
            <person name="Rathjen J."/>
            <person name="Taylor J.M."/>
            <person name="Park R.F."/>
            <person name="Dodds P.N."/>
            <person name="Hirsch C.D."/>
            <person name="Kianian S.F."/>
            <person name="Figueroa M."/>
        </authorList>
    </citation>
    <scope>NUCLEOTIDE SEQUENCE [LARGE SCALE GENOMIC DNA]</scope>
    <source>
        <strain evidence="5">12SD80</strain>
    </source>
</reference>
<dbReference type="Gene3D" id="1.10.30.10">
    <property type="entry name" value="High mobility group box domain"/>
    <property type="match status" value="1"/>
</dbReference>
<comment type="caution">
    <text evidence="5">The sequence shown here is derived from an EMBL/GenBank/DDBJ whole genome shotgun (WGS) entry which is preliminary data.</text>
</comment>
<feature type="compositionally biased region" description="Basic and acidic residues" evidence="3">
    <location>
        <begin position="334"/>
        <end position="346"/>
    </location>
</feature>
<proteinExistence type="predicted"/>
<feature type="domain" description="HMG box" evidence="4">
    <location>
        <begin position="220"/>
        <end position="288"/>
    </location>
</feature>